<keyword evidence="6" id="KW-1185">Reference proteome</keyword>
<dbReference type="Gene3D" id="1.20.120.530">
    <property type="entry name" value="GntR ligand-binding domain-like"/>
    <property type="match status" value="1"/>
</dbReference>
<accession>A0ABY9TJW6</accession>
<keyword evidence="1" id="KW-0805">Transcription regulation</keyword>
<dbReference type="RefSeq" id="WP_348388265.1">
    <property type="nucleotide sequence ID" value="NZ_CP134146.1"/>
</dbReference>
<dbReference type="PROSITE" id="PS50949">
    <property type="entry name" value="HTH_GNTR"/>
    <property type="match status" value="1"/>
</dbReference>
<dbReference type="SMART" id="SM00895">
    <property type="entry name" value="FCD"/>
    <property type="match status" value="1"/>
</dbReference>
<dbReference type="PRINTS" id="PR00035">
    <property type="entry name" value="HTHGNTR"/>
</dbReference>
<proteinExistence type="predicted"/>
<dbReference type="SUPFAM" id="SSF48008">
    <property type="entry name" value="GntR ligand-binding domain-like"/>
    <property type="match status" value="1"/>
</dbReference>
<sequence length="234" mass="25557">MSITMVQKHNLTYQLTHDLGKAIVTGTYKVGEGLPTEADLCEQYDVSRSATREAVKMIAAKGLIASRPKKGIQVLPETNWNMFDTDVLGWILSSNPSLTLLKSFTEVRAAIEPQAAALAAVNATFEELEEIEKALARMEAAEKGLDDPLDSDIAFHTGVLKASGNPFIVQLTEFISTALKVSIRYTNATKGESGDIEKHAHILNTIKSRNPEKAHIAVKEILDEALELINSNLN</sequence>
<dbReference type="InterPro" id="IPR036390">
    <property type="entry name" value="WH_DNA-bd_sf"/>
</dbReference>
<dbReference type="SUPFAM" id="SSF46785">
    <property type="entry name" value="Winged helix' DNA-binding domain"/>
    <property type="match status" value="1"/>
</dbReference>
<evidence type="ECO:0000259" key="4">
    <source>
        <dbReference type="PROSITE" id="PS50949"/>
    </source>
</evidence>
<evidence type="ECO:0000256" key="3">
    <source>
        <dbReference type="ARBA" id="ARBA00023163"/>
    </source>
</evidence>
<dbReference type="InterPro" id="IPR011711">
    <property type="entry name" value="GntR_C"/>
</dbReference>
<protein>
    <submittedName>
        <fullName evidence="5">FadR/GntR family transcriptional regulator</fullName>
    </submittedName>
</protein>
<dbReference type="Proteomes" id="UP001248581">
    <property type="component" value="Chromosome"/>
</dbReference>
<dbReference type="PANTHER" id="PTHR43537">
    <property type="entry name" value="TRANSCRIPTIONAL REGULATOR, GNTR FAMILY"/>
    <property type="match status" value="1"/>
</dbReference>
<dbReference type="EMBL" id="CP134146">
    <property type="protein sequence ID" value="WNC69121.1"/>
    <property type="molecule type" value="Genomic_DNA"/>
</dbReference>
<dbReference type="Pfam" id="PF07729">
    <property type="entry name" value="FCD"/>
    <property type="match status" value="1"/>
</dbReference>
<evidence type="ECO:0000313" key="5">
    <source>
        <dbReference type="EMBL" id="WNC69121.1"/>
    </source>
</evidence>
<dbReference type="InterPro" id="IPR000524">
    <property type="entry name" value="Tscrpt_reg_HTH_GntR"/>
</dbReference>
<keyword evidence="2" id="KW-0238">DNA-binding</keyword>
<dbReference type="InterPro" id="IPR008920">
    <property type="entry name" value="TF_FadR/GntR_C"/>
</dbReference>
<organism evidence="5 6">
    <name type="scientific">Thalassotalea nanhaiensis</name>
    <dbReference type="NCBI Taxonomy" id="3065648"/>
    <lineage>
        <taxon>Bacteria</taxon>
        <taxon>Pseudomonadati</taxon>
        <taxon>Pseudomonadota</taxon>
        <taxon>Gammaproteobacteria</taxon>
        <taxon>Alteromonadales</taxon>
        <taxon>Colwelliaceae</taxon>
        <taxon>Thalassotalea</taxon>
    </lineage>
</organism>
<evidence type="ECO:0000256" key="2">
    <source>
        <dbReference type="ARBA" id="ARBA00023125"/>
    </source>
</evidence>
<feature type="domain" description="HTH gntR-type" evidence="4">
    <location>
        <begin position="9"/>
        <end position="77"/>
    </location>
</feature>
<dbReference type="Gene3D" id="1.10.10.10">
    <property type="entry name" value="Winged helix-like DNA-binding domain superfamily/Winged helix DNA-binding domain"/>
    <property type="match status" value="1"/>
</dbReference>
<gene>
    <name evidence="5" type="ORF">RI845_02945</name>
</gene>
<reference evidence="6" key="1">
    <citation type="submission" date="2023-09" db="EMBL/GenBank/DDBJ databases">
        <authorList>
            <person name="Zhang C."/>
        </authorList>
    </citation>
    <scope>NUCLEOTIDE SEQUENCE [LARGE SCALE GENOMIC DNA]</scope>
    <source>
        <strain evidence="6">SQ345</strain>
    </source>
</reference>
<dbReference type="CDD" id="cd07377">
    <property type="entry name" value="WHTH_GntR"/>
    <property type="match status" value="1"/>
</dbReference>
<dbReference type="PANTHER" id="PTHR43537:SF44">
    <property type="entry name" value="GNTR FAMILY REGULATORY PROTEIN"/>
    <property type="match status" value="1"/>
</dbReference>
<evidence type="ECO:0000256" key="1">
    <source>
        <dbReference type="ARBA" id="ARBA00023015"/>
    </source>
</evidence>
<evidence type="ECO:0000313" key="6">
    <source>
        <dbReference type="Proteomes" id="UP001248581"/>
    </source>
</evidence>
<keyword evidence="3" id="KW-0804">Transcription</keyword>
<dbReference type="SMART" id="SM00345">
    <property type="entry name" value="HTH_GNTR"/>
    <property type="match status" value="1"/>
</dbReference>
<name>A0ABY9TJW6_9GAMM</name>
<dbReference type="InterPro" id="IPR036388">
    <property type="entry name" value="WH-like_DNA-bd_sf"/>
</dbReference>
<dbReference type="Pfam" id="PF00392">
    <property type="entry name" value="GntR"/>
    <property type="match status" value="1"/>
</dbReference>